<accession>A0A6C0ISC4</accession>
<proteinExistence type="predicted"/>
<sequence>MSELNIKLRSKEEKCKIVIDIVKKLKYFKGSNGQIVNLYNKEFSYYQELTDLFNNYIKCDEINKDNVDLNGIIRFNEIGLNVEYILPITYKNEPLFVMRSKIKGN</sequence>
<dbReference type="AlphaFoldDB" id="A0A6C0ISC4"/>
<reference evidence="1" key="1">
    <citation type="journal article" date="2020" name="Nature">
        <title>Giant virus diversity and host interactions through global metagenomics.</title>
        <authorList>
            <person name="Schulz F."/>
            <person name="Roux S."/>
            <person name="Paez-Espino D."/>
            <person name="Jungbluth S."/>
            <person name="Walsh D.A."/>
            <person name="Denef V.J."/>
            <person name="McMahon K.D."/>
            <person name="Konstantinidis K.T."/>
            <person name="Eloe-Fadrosh E.A."/>
            <person name="Kyrpides N.C."/>
            <person name="Woyke T."/>
        </authorList>
    </citation>
    <scope>NUCLEOTIDE SEQUENCE</scope>
    <source>
        <strain evidence="1">GVMAG-M-3300024302-11</strain>
    </source>
</reference>
<evidence type="ECO:0000313" key="1">
    <source>
        <dbReference type="EMBL" id="QHT96121.1"/>
    </source>
</evidence>
<dbReference type="EMBL" id="MN740254">
    <property type="protein sequence ID" value="QHT96121.1"/>
    <property type="molecule type" value="Genomic_DNA"/>
</dbReference>
<name>A0A6C0ISC4_9ZZZZ</name>
<protein>
    <submittedName>
        <fullName evidence="1">Uncharacterized protein</fullName>
    </submittedName>
</protein>
<organism evidence="1">
    <name type="scientific">viral metagenome</name>
    <dbReference type="NCBI Taxonomy" id="1070528"/>
    <lineage>
        <taxon>unclassified sequences</taxon>
        <taxon>metagenomes</taxon>
        <taxon>organismal metagenomes</taxon>
    </lineage>
</organism>